<feature type="region of interest" description="Disordered" evidence="1">
    <location>
        <begin position="38"/>
        <end position="110"/>
    </location>
</feature>
<evidence type="ECO:0000256" key="1">
    <source>
        <dbReference type="SAM" id="MobiDB-lite"/>
    </source>
</evidence>
<evidence type="ECO:0000259" key="2">
    <source>
        <dbReference type="Pfam" id="PF03551"/>
    </source>
</evidence>
<dbReference type="PANTHER" id="PTHR43252">
    <property type="entry name" value="TRANSCRIPTIONAL REGULATOR YQJI"/>
    <property type="match status" value="1"/>
</dbReference>
<evidence type="ECO:0000313" key="3">
    <source>
        <dbReference type="EMBL" id="GIH99646.1"/>
    </source>
</evidence>
<dbReference type="InterPro" id="IPR011991">
    <property type="entry name" value="ArsR-like_HTH"/>
</dbReference>
<proteinExistence type="predicted"/>
<feature type="domain" description="Transcription regulator PadR N-terminal" evidence="2">
    <location>
        <begin position="117"/>
        <end position="185"/>
    </location>
</feature>
<dbReference type="RefSeq" id="WP_203874086.1">
    <property type="nucleotide sequence ID" value="NZ_BOOK01000010.1"/>
</dbReference>
<dbReference type="Proteomes" id="UP000634476">
    <property type="component" value="Unassembled WGS sequence"/>
</dbReference>
<protein>
    <recommendedName>
        <fullName evidence="2">Transcription regulator PadR N-terminal domain-containing protein</fullName>
    </recommendedName>
</protein>
<dbReference type="AlphaFoldDB" id="A0A8J3WU77"/>
<dbReference type="EMBL" id="BOOK01000010">
    <property type="protein sequence ID" value="GIH99646.1"/>
    <property type="molecule type" value="Genomic_DNA"/>
</dbReference>
<keyword evidence="4" id="KW-1185">Reference proteome</keyword>
<organism evidence="3 4">
    <name type="scientific">Planobispora takensis</name>
    <dbReference type="NCBI Taxonomy" id="1367882"/>
    <lineage>
        <taxon>Bacteria</taxon>
        <taxon>Bacillati</taxon>
        <taxon>Actinomycetota</taxon>
        <taxon>Actinomycetes</taxon>
        <taxon>Streptosporangiales</taxon>
        <taxon>Streptosporangiaceae</taxon>
        <taxon>Planobispora</taxon>
    </lineage>
</organism>
<dbReference type="Pfam" id="PF03551">
    <property type="entry name" value="PadR"/>
    <property type="match status" value="1"/>
</dbReference>
<dbReference type="PANTHER" id="PTHR43252:SF2">
    <property type="entry name" value="TRANSCRIPTION REGULATOR, PADR-LIKE FAMILY"/>
    <property type="match status" value="1"/>
</dbReference>
<feature type="compositionally biased region" description="Gly residues" evidence="1">
    <location>
        <begin position="85"/>
        <end position="97"/>
    </location>
</feature>
<evidence type="ECO:0000313" key="4">
    <source>
        <dbReference type="Proteomes" id="UP000634476"/>
    </source>
</evidence>
<comment type="caution">
    <text evidence="3">The sequence shown here is derived from an EMBL/GenBank/DDBJ whole genome shotgun (WGS) entry which is preliminary data.</text>
</comment>
<sequence length="258" mass="28705">MTSAHAMGGPWGMNPHQMRREMKQAVEALRSMAEGWQHTRTHHAGPPGHHGPHAPHEGGPHEHRRRGRRGSGPWGGDFPWDFGRGPWGGPGGRGGPFGRPPFGRGRKAKRGDVRAAILALLSEEPRNGYQIIQEIAERSQGGWKPSPGAVYPALQQLTDEGLVLSEESDGRKTFRLTDAGRTYVTEHPDEVRAPWEEMTPDVDDSTWELMDLGRQSAFAMLQILQTGTEAQIRQARQQLIETRRRLYQILADGDPGEE</sequence>
<accession>A0A8J3WU77</accession>
<reference evidence="3" key="1">
    <citation type="submission" date="2021-01" db="EMBL/GenBank/DDBJ databases">
        <title>Whole genome shotgun sequence of Planobispora takensis NBRC 109077.</title>
        <authorList>
            <person name="Komaki H."/>
            <person name="Tamura T."/>
        </authorList>
    </citation>
    <scope>NUCLEOTIDE SEQUENCE</scope>
    <source>
        <strain evidence="3">NBRC 109077</strain>
    </source>
</reference>
<dbReference type="CDD" id="cd00090">
    <property type="entry name" value="HTH_ARSR"/>
    <property type="match status" value="1"/>
</dbReference>
<dbReference type="Gene3D" id="1.10.10.10">
    <property type="entry name" value="Winged helix-like DNA-binding domain superfamily/Winged helix DNA-binding domain"/>
    <property type="match status" value="1"/>
</dbReference>
<dbReference type="SUPFAM" id="SSF46785">
    <property type="entry name" value="Winged helix' DNA-binding domain"/>
    <property type="match status" value="1"/>
</dbReference>
<name>A0A8J3WU77_9ACTN</name>
<dbReference type="InterPro" id="IPR036390">
    <property type="entry name" value="WH_DNA-bd_sf"/>
</dbReference>
<dbReference type="InterPro" id="IPR036388">
    <property type="entry name" value="WH-like_DNA-bd_sf"/>
</dbReference>
<dbReference type="InterPro" id="IPR005149">
    <property type="entry name" value="Tscrpt_reg_PadR_N"/>
</dbReference>
<gene>
    <name evidence="3" type="ORF">Pta02_16550</name>
</gene>